<keyword evidence="1" id="KW-0732">Signal</keyword>
<feature type="chain" id="PRO_5002199634" evidence="1">
    <location>
        <begin position="24"/>
        <end position="395"/>
    </location>
</feature>
<dbReference type="AlphaFoldDB" id="A0A0C9MMH7"/>
<reference evidence="2 3" key="1">
    <citation type="submission" date="2014-08" db="EMBL/GenBank/DDBJ databases">
        <title>Whole genome shotgun sequence of Sphingomonas paucimobilis NBRC 13935.</title>
        <authorList>
            <person name="Hosoyama A."/>
            <person name="Hashimoto M."/>
            <person name="Hosoyama Y."/>
            <person name="Noguchi M."/>
            <person name="Uohara A."/>
            <person name="Ohji S."/>
            <person name="Katano-Makiyama Y."/>
            <person name="Ichikawa N."/>
            <person name="Kimura A."/>
            <person name="Yamazoe A."/>
            <person name="Fujita N."/>
        </authorList>
    </citation>
    <scope>NUCLEOTIDE SEQUENCE [LARGE SCALE GENOMIC DNA]</scope>
    <source>
        <strain evidence="2 3">NBRC 13935</strain>
    </source>
</reference>
<comment type="caution">
    <text evidence="2">The sequence shown here is derived from an EMBL/GenBank/DDBJ whole genome shotgun (WGS) entry which is preliminary data.</text>
</comment>
<dbReference type="Pfam" id="PF16670">
    <property type="entry name" value="PI-PLC-C1"/>
    <property type="match status" value="1"/>
</dbReference>
<evidence type="ECO:0000313" key="2">
    <source>
        <dbReference type="EMBL" id="GAN11991.1"/>
    </source>
</evidence>
<accession>A0A0C9MMH7</accession>
<dbReference type="CDD" id="cd08589">
    <property type="entry name" value="PI-PLCc_SaPLC1_like"/>
    <property type="match status" value="1"/>
</dbReference>
<dbReference type="EMBL" id="BBJS01000001">
    <property type="protein sequence ID" value="GAN11991.1"/>
    <property type="molecule type" value="Genomic_DNA"/>
</dbReference>
<proteinExistence type="predicted"/>
<protein>
    <submittedName>
        <fullName evidence="2">DNA, contig: SP601</fullName>
    </submittedName>
</protein>
<gene>
    <name evidence="2" type="ORF">SP6_01_00710</name>
</gene>
<dbReference type="Proteomes" id="UP000032025">
    <property type="component" value="Unassembled WGS sequence"/>
</dbReference>
<keyword evidence="3" id="KW-1185">Reference proteome</keyword>
<dbReference type="SUPFAM" id="SSF51695">
    <property type="entry name" value="PLC-like phosphodiesterases"/>
    <property type="match status" value="1"/>
</dbReference>
<organism evidence="2 3">
    <name type="scientific">Sphingomonas paucimobilis NBRC 13935</name>
    <dbReference type="NCBI Taxonomy" id="1219050"/>
    <lineage>
        <taxon>Bacteria</taxon>
        <taxon>Pseudomonadati</taxon>
        <taxon>Pseudomonadota</taxon>
        <taxon>Alphaproteobacteria</taxon>
        <taxon>Sphingomonadales</taxon>
        <taxon>Sphingomonadaceae</taxon>
        <taxon>Sphingomonas</taxon>
    </lineage>
</organism>
<sequence>MKAWHRRFAVAGAFALSAGSAGSSAPADPAEQLRLDQIQVVGTHNSYALPIDRRVVALAGPKLRAMKEAMAGKLSPAQQAALRDEHPGPLDDPIQAFGYIQQPIEAQLQSGVRSIELDLQPDPKGGLYADPAPYRALRAQGARDLLPIYERELRQPGLKVFHVADFDFRSQCPTFRSCLTLLRLWSDATPGHSPVFVLLEPKLAGAGTAGMAPFDAAAFAEVDATITDILGRDKVVTPDDVRGDAPTLEAAVLARHWPTVAQARGKFVFLFLVPGMNFGAFAPYLDGHRSLEGRMAFVQGRPGMAHTAFQLFDNALTHRAEIRAAVARGYLVRSRADIDTADARANDVRRRDAALASGAQIISTDYLSAPNVHGNGYHLAPFASGWRCDKVSAQC</sequence>
<name>A0A0C9MMH7_SPHPI</name>
<dbReference type="GO" id="GO:0008081">
    <property type="term" value="F:phosphoric diester hydrolase activity"/>
    <property type="evidence" value="ECO:0007669"/>
    <property type="project" value="InterPro"/>
</dbReference>
<dbReference type="InterPro" id="IPR017946">
    <property type="entry name" value="PLC-like_Pdiesterase_TIM-brl"/>
</dbReference>
<dbReference type="InterPro" id="IPR032075">
    <property type="entry name" value="PI-PLC-C1"/>
</dbReference>
<dbReference type="GO" id="GO:0006629">
    <property type="term" value="P:lipid metabolic process"/>
    <property type="evidence" value="ECO:0007669"/>
    <property type="project" value="InterPro"/>
</dbReference>
<feature type="signal peptide" evidence="1">
    <location>
        <begin position="1"/>
        <end position="23"/>
    </location>
</feature>
<evidence type="ECO:0000256" key="1">
    <source>
        <dbReference type="SAM" id="SignalP"/>
    </source>
</evidence>
<dbReference type="Gene3D" id="3.20.20.190">
    <property type="entry name" value="Phosphatidylinositol (PI) phosphodiesterase"/>
    <property type="match status" value="1"/>
</dbReference>
<evidence type="ECO:0000313" key="3">
    <source>
        <dbReference type="Proteomes" id="UP000032025"/>
    </source>
</evidence>